<keyword evidence="2" id="KW-1185">Reference proteome</keyword>
<gene>
    <name evidence="1" type="ORF">VNO78_30580</name>
</gene>
<dbReference type="AlphaFoldDB" id="A0AAN9RX61"/>
<dbReference type="Proteomes" id="UP001386955">
    <property type="component" value="Unassembled WGS sequence"/>
</dbReference>
<proteinExistence type="predicted"/>
<comment type="caution">
    <text evidence="1">The sequence shown here is derived from an EMBL/GenBank/DDBJ whole genome shotgun (WGS) entry which is preliminary data.</text>
</comment>
<name>A0AAN9RX61_PSOTE</name>
<reference evidence="1 2" key="1">
    <citation type="submission" date="2024-01" db="EMBL/GenBank/DDBJ databases">
        <title>The genomes of 5 underutilized Papilionoideae crops provide insights into root nodulation and disease resistanc.</title>
        <authorList>
            <person name="Jiang F."/>
        </authorList>
    </citation>
    <scope>NUCLEOTIDE SEQUENCE [LARGE SCALE GENOMIC DNA]</scope>
    <source>
        <strain evidence="1">DUOXIRENSHENG_FW03</strain>
        <tissue evidence="1">Leaves</tissue>
    </source>
</reference>
<organism evidence="1 2">
    <name type="scientific">Psophocarpus tetragonolobus</name>
    <name type="common">Winged bean</name>
    <name type="synonym">Dolichos tetragonolobus</name>
    <dbReference type="NCBI Taxonomy" id="3891"/>
    <lineage>
        <taxon>Eukaryota</taxon>
        <taxon>Viridiplantae</taxon>
        <taxon>Streptophyta</taxon>
        <taxon>Embryophyta</taxon>
        <taxon>Tracheophyta</taxon>
        <taxon>Spermatophyta</taxon>
        <taxon>Magnoliopsida</taxon>
        <taxon>eudicotyledons</taxon>
        <taxon>Gunneridae</taxon>
        <taxon>Pentapetalae</taxon>
        <taxon>rosids</taxon>
        <taxon>fabids</taxon>
        <taxon>Fabales</taxon>
        <taxon>Fabaceae</taxon>
        <taxon>Papilionoideae</taxon>
        <taxon>50 kb inversion clade</taxon>
        <taxon>NPAAA clade</taxon>
        <taxon>indigoferoid/millettioid clade</taxon>
        <taxon>Phaseoleae</taxon>
        <taxon>Psophocarpus</taxon>
    </lineage>
</organism>
<accession>A0AAN9RX61</accession>
<evidence type="ECO:0000313" key="2">
    <source>
        <dbReference type="Proteomes" id="UP001386955"/>
    </source>
</evidence>
<sequence>MLDCNDSSKLYEYFIYFYLLSAAAPEDFSPFLGKGEKGVVKEGHLAPLSANVEVHSRGNDECLMWSSPLFHLLGCLRRCVSLAFILEGEVACLWRGAKEGRLGVHDVIAMDKVDHAIQIEHHVFEM</sequence>
<dbReference type="EMBL" id="JAYMYS010000008">
    <property type="protein sequence ID" value="KAK7384877.1"/>
    <property type="molecule type" value="Genomic_DNA"/>
</dbReference>
<protein>
    <submittedName>
        <fullName evidence="1">Uncharacterized protein</fullName>
    </submittedName>
</protein>
<evidence type="ECO:0000313" key="1">
    <source>
        <dbReference type="EMBL" id="KAK7384877.1"/>
    </source>
</evidence>